<sequence>MDLASCLIFFYILNLSYAQISFNGAAFSWQDQGACQPNQFYNSISFSCANCPSGTVSTENHNGCKCAPGQRLANWSYGQLECEACTENWATSHVGLDCVQCINGNNATVPRDLTTGYCPACNPNEIIVDIGSTERCVRCGSRTTPDQQKLECVPCNNAECFCQANPNTCSSTEISPNIPIENLQNFRSSYIQRNLPFARTECEGGNRQQCQQLANLCVLQNYNQEAGSACTFLENIQRTQTGQQITPTLFYYNTQASIELNRENAIDAIFTVEENGTNSYLDIVAASYALNGSFLGMVELNTGLLQVCPTLWTTIKGGYLFGRQFEQTCMPTIDEVLTTVLKNSETHSTIFYELYLRYSDMQGRKMAYPIPIVNQEVKDGPEYVNRYDADRSSRWKLTRRFFLADIQQEENNNSSWLLRVPTFVSLHIQMQPTRDGKIFPPYLIIQYAEFTATPNSNSLMEETFSSKFSIQYWISSQRHDKTIEVLMAVFCSTSVLWAALYVYSWFRRSGKPMPDISTLIKLILYECEVISNIFLLVMGCMAVWITFAYKLQKHMVYVLLSYNQEWSFVAYMISALGLKTISLFHTYITLALTQTFFVDWERSTMIMEAPLREDLASEPKKKRKPVVIWRTYLIANEWNELQNYRKTSIACQLLIVLFTLEFLDFKDYAIIQPGFARGNQPPEYASSRLSRFAVDLVAYMIFGMAQWIAQVLIIERVVDPFRNFMDLCSVANISIVALTHPLRGHYIHGRSVHGLADTDMMEMNTFLKREKDNLCSLRGLENGGELQTFIMNLPLAFRDKYEEITAPLRTPTQNVDVRLTGTDRNTVMIENSAKVYAEINQFFKDLIDHANSEMDYTITDSKLIDDILGLEMRDTTKVGTFTRDPSEMAYSNAFLYGNEWVNMSFEMLLFCVLDMATHSRIFAAAITYLLSTLIRKVAKIFFTNNLIKSSLVDGRFLI</sequence>
<dbReference type="InterPro" id="IPR019170">
    <property type="entry name" value="Meckelin"/>
</dbReference>
<feature type="transmembrane region" description="Helical" evidence="1">
    <location>
        <begin position="696"/>
        <end position="714"/>
    </location>
</feature>
<dbReference type="Pfam" id="PF09773">
    <property type="entry name" value="Meckelin"/>
    <property type="match status" value="1"/>
</dbReference>
<feature type="transmembrane region" description="Helical" evidence="1">
    <location>
        <begin position="485"/>
        <end position="506"/>
    </location>
</feature>
<keyword evidence="2" id="KW-0732">Signal</keyword>
<dbReference type="GO" id="GO:0036038">
    <property type="term" value="C:MKS complex"/>
    <property type="evidence" value="ECO:0007669"/>
    <property type="project" value="InterPro"/>
</dbReference>
<proteinExistence type="predicted"/>
<keyword evidence="1" id="KW-0812">Transmembrane</keyword>
<dbReference type="PANTHER" id="PTHR21274">
    <property type="entry name" value="MECKELIN"/>
    <property type="match status" value="1"/>
</dbReference>
<dbReference type="PANTHER" id="PTHR21274:SF0">
    <property type="entry name" value="MECKELIN"/>
    <property type="match status" value="1"/>
</dbReference>
<dbReference type="GO" id="GO:0060271">
    <property type="term" value="P:cilium assembly"/>
    <property type="evidence" value="ECO:0007669"/>
    <property type="project" value="InterPro"/>
</dbReference>
<evidence type="ECO:0000313" key="4">
    <source>
        <dbReference type="WBParaSite" id="ACRNAN_Path_989.g3803.t1"/>
    </source>
</evidence>
<keyword evidence="3" id="KW-1185">Reference proteome</keyword>
<organism evidence="3 4">
    <name type="scientific">Acrobeloides nanus</name>
    <dbReference type="NCBI Taxonomy" id="290746"/>
    <lineage>
        <taxon>Eukaryota</taxon>
        <taxon>Metazoa</taxon>
        <taxon>Ecdysozoa</taxon>
        <taxon>Nematoda</taxon>
        <taxon>Chromadorea</taxon>
        <taxon>Rhabditida</taxon>
        <taxon>Tylenchina</taxon>
        <taxon>Cephalobomorpha</taxon>
        <taxon>Cephaloboidea</taxon>
        <taxon>Cephalobidae</taxon>
        <taxon>Acrobeloides</taxon>
    </lineage>
</organism>
<protein>
    <submittedName>
        <fullName evidence="4">Meckelin</fullName>
    </submittedName>
</protein>
<evidence type="ECO:0000313" key="3">
    <source>
        <dbReference type="Proteomes" id="UP000887540"/>
    </source>
</evidence>
<evidence type="ECO:0000256" key="1">
    <source>
        <dbReference type="SAM" id="Phobius"/>
    </source>
</evidence>
<dbReference type="Proteomes" id="UP000887540">
    <property type="component" value="Unplaced"/>
</dbReference>
<feature type="transmembrane region" description="Helical" evidence="1">
    <location>
        <begin position="527"/>
        <end position="549"/>
    </location>
</feature>
<dbReference type="WBParaSite" id="ACRNAN_Path_989.g3803.t1">
    <property type="protein sequence ID" value="ACRNAN_Path_989.g3803.t1"/>
    <property type="gene ID" value="ACRNAN_Path_989.g3803"/>
</dbReference>
<dbReference type="AlphaFoldDB" id="A0A914CFS2"/>
<feature type="transmembrane region" description="Helical" evidence="1">
    <location>
        <begin position="569"/>
        <end position="592"/>
    </location>
</feature>
<name>A0A914CFS2_9BILA</name>
<feature type="chain" id="PRO_5037180082" evidence="2">
    <location>
        <begin position="19"/>
        <end position="958"/>
    </location>
</feature>
<feature type="signal peptide" evidence="2">
    <location>
        <begin position="1"/>
        <end position="18"/>
    </location>
</feature>
<keyword evidence="1" id="KW-0472">Membrane</keyword>
<keyword evidence="1" id="KW-1133">Transmembrane helix</keyword>
<reference evidence="4" key="1">
    <citation type="submission" date="2022-11" db="UniProtKB">
        <authorList>
            <consortium name="WormBaseParasite"/>
        </authorList>
    </citation>
    <scope>IDENTIFICATION</scope>
</reference>
<evidence type="ECO:0000256" key="2">
    <source>
        <dbReference type="SAM" id="SignalP"/>
    </source>
</evidence>
<accession>A0A914CFS2</accession>